<evidence type="ECO:0000313" key="3">
    <source>
        <dbReference type="Proteomes" id="UP001652461"/>
    </source>
</evidence>
<gene>
    <name evidence="2" type="ORF">OCV63_07485</name>
</gene>
<keyword evidence="3" id="KW-1185">Reference proteome</keyword>
<dbReference type="PANTHER" id="PTHR30575">
    <property type="entry name" value="PEPTIDASE M20"/>
    <property type="match status" value="1"/>
</dbReference>
<dbReference type="RefSeq" id="WP_262670704.1">
    <property type="nucleotide sequence ID" value="NZ_JAOQKC010000008.1"/>
</dbReference>
<dbReference type="NCBIfam" id="TIGR01891">
    <property type="entry name" value="amidohydrolases"/>
    <property type="match status" value="1"/>
</dbReference>
<name>A0ABT2RWP2_9FIRM</name>
<dbReference type="Proteomes" id="UP001652461">
    <property type="component" value="Unassembled WGS sequence"/>
</dbReference>
<dbReference type="InterPro" id="IPR052030">
    <property type="entry name" value="Peptidase_M20/M20A_hydrolases"/>
</dbReference>
<dbReference type="PANTHER" id="PTHR30575:SF3">
    <property type="entry name" value="PEPTIDASE M20 DIMERISATION DOMAIN-CONTAINING PROTEIN"/>
    <property type="match status" value="1"/>
</dbReference>
<dbReference type="Pfam" id="PF07687">
    <property type="entry name" value="M20_dimer"/>
    <property type="match status" value="1"/>
</dbReference>
<feature type="domain" description="Peptidase M20 dimerisation" evidence="1">
    <location>
        <begin position="269"/>
        <end position="362"/>
    </location>
</feature>
<dbReference type="Gene3D" id="3.40.630.10">
    <property type="entry name" value="Zn peptidases"/>
    <property type="match status" value="2"/>
</dbReference>
<evidence type="ECO:0000259" key="1">
    <source>
        <dbReference type="Pfam" id="PF07687"/>
    </source>
</evidence>
<protein>
    <submittedName>
        <fullName evidence="2">Amidohydrolase</fullName>
    </submittedName>
</protein>
<organism evidence="2 3">
    <name type="scientific">Laedolimicola ammoniilytica</name>
    <dbReference type="NCBI Taxonomy" id="2981771"/>
    <lineage>
        <taxon>Bacteria</taxon>
        <taxon>Bacillati</taxon>
        <taxon>Bacillota</taxon>
        <taxon>Clostridia</taxon>
        <taxon>Lachnospirales</taxon>
        <taxon>Lachnospiraceae</taxon>
        <taxon>Laedolimicola</taxon>
    </lineage>
</organism>
<sequence>MWKRIRRDLGKTGESFWIPENLEIKEKGNRMERREIYTKITGKAETMKQELVKIRRDFHRYPELGWMEMRTSSIIASYLKRVGCDEVLVGRDVCLDEARMGLPADEVLDRHYEEAAAQEGTELAYLSDTKGGFTGVVGILRCGEGPTVAFRFDMDALPVLECKEEAHYPTKEGFASRNTGVMHACGHDGHMTVGLGTAKILCELREQLHGTVKFIFQPAEEGVRGAKSIVEHGHLDDVDYVLGAHMGGGLEQKEAAIGIGDGESLATVKYDVEFYGKGSHAAASPEEGKNAMLAMATAILNLHAIPRSGKGDTRVNVGRVVAGTGRNIICEHAHMEMEVRGMTTEANTYMKEYAERIIRSAAEMHDCTCEMKLMGAAMNGINDDALSDRLAKVCEEDLHLPVVRLKKGGAGGSEDYSYMSERVQSHGGQSCYFMNLSCCTGTLHNERFNFWEEALVNGVKAFCGIAVELLQ</sequence>
<comment type="caution">
    <text evidence="2">The sequence shown here is derived from an EMBL/GenBank/DDBJ whole genome shotgun (WGS) entry which is preliminary data.</text>
</comment>
<dbReference type="EMBL" id="JAOQKC010000008">
    <property type="protein sequence ID" value="MCU6696739.1"/>
    <property type="molecule type" value="Genomic_DNA"/>
</dbReference>
<dbReference type="SUPFAM" id="SSF53187">
    <property type="entry name" value="Zn-dependent exopeptidases"/>
    <property type="match status" value="1"/>
</dbReference>
<proteinExistence type="predicted"/>
<reference evidence="2 3" key="1">
    <citation type="journal article" date="2021" name="ISME Commun">
        <title>Automated analysis of genomic sequences facilitates high-throughput and comprehensive description of bacteria.</title>
        <authorList>
            <person name="Hitch T.C.A."/>
        </authorList>
    </citation>
    <scope>NUCLEOTIDE SEQUENCE [LARGE SCALE GENOMIC DNA]</scope>
    <source>
        <strain evidence="2 3">Sanger_04</strain>
    </source>
</reference>
<dbReference type="Pfam" id="PF01546">
    <property type="entry name" value="Peptidase_M20"/>
    <property type="match status" value="1"/>
</dbReference>
<evidence type="ECO:0000313" key="2">
    <source>
        <dbReference type="EMBL" id="MCU6696739.1"/>
    </source>
</evidence>
<dbReference type="PIRSF" id="PIRSF005962">
    <property type="entry name" value="Pept_M20D_amidohydro"/>
    <property type="match status" value="1"/>
</dbReference>
<dbReference type="SUPFAM" id="SSF55031">
    <property type="entry name" value="Bacterial exopeptidase dimerisation domain"/>
    <property type="match status" value="1"/>
</dbReference>
<accession>A0ABT2RWP2</accession>
<dbReference type="InterPro" id="IPR011650">
    <property type="entry name" value="Peptidase_M20_dimer"/>
</dbReference>
<dbReference type="InterPro" id="IPR036264">
    <property type="entry name" value="Bact_exopeptidase_dim_dom"/>
</dbReference>
<dbReference type="InterPro" id="IPR017439">
    <property type="entry name" value="Amidohydrolase"/>
</dbReference>
<dbReference type="InterPro" id="IPR002933">
    <property type="entry name" value="Peptidase_M20"/>
</dbReference>